<evidence type="ECO:0008006" key="2">
    <source>
        <dbReference type="Google" id="ProtNLM"/>
    </source>
</evidence>
<dbReference type="AlphaFoldDB" id="X0ST98"/>
<feature type="non-terminal residue" evidence="1">
    <location>
        <position position="1"/>
    </location>
</feature>
<comment type="caution">
    <text evidence="1">The sequence shown here is derived from an EMBL/GenBank/DDBJ whole genome shotgun (WGS) entry which is preliminary data.</text>
</comment>
<organism evidence="1">
    <name type="scientific">marine sediment metagenome</name>
    <dbReference type="NCBI Taxonomy" id="412755"/>
    <lineage>
        <taxon>unclassified sequences</taxon>
        <taxon>metagenomes</taxon>
        <taxon>ecological metagenomes</taxon>
    </lineage>
</organism>
<protein>
    <recommendedName>
        <fullName evidence="2">PA14 domain-containing protein</fullName>
    </recommendedName>
</protein>
<proteinExistence type="predicted"/>
<accession>X0ST98</accession>
<gene>
    <name evidence="1" type="ORF">S01H1_04406</name>
</gene>
<reference evidence="1" key="1">
    <citation type="journal article" date="2014" name="Front. Microbiol.">
        <title>High frequency of phylogenetically diverse reductive dehalogenase-homologous genes in deep subseafloor sedimentary metagenomes.</title>
        <authorList>
            <person name="Kawai M."/>
            <person name="Futagami T."/>
            <person name="Toyoda A."/>
            <person name="Takaki Y."/>
            <person name="Nishi S."/>
            <person name="Hori S."/>
            <person name="Arai W."/>
            <person name="Tsubouchi T."/>
            <person name="Morono Y."/>
            <person name="Uchiyama I."/>
            <person name="Ito T."/>
            <person name="Fujiyama A."/>
            <person name="Inagaki F."/>
            <person name="Takami H."/>
        </authorList>
    </citation>
    <scope>NUCLEOTIDE SEQUENCE</scope>
    <source>
        <strain evidence="1">Expedition CK06-06</strain>
    </source>
</reference>
<name>X0ST98_9ZZZZ</name>
<sequence>IEGGRWPVFVSYRVPASKYWYLPRVDNAADFATQASVWWQRAALLHEHGLTLEAWRDALQACRLNSEYYSRSDRLLGNEGGRKGRLAILIRGRLWNEACAELEYWAKKSELTPHELLWRRFLEAHGLEMRVYSTYTASDPDSYLARFRQYFPAIHLGYSLAPRPFLPHLAARAEGRLYIPQDGLYRFGILTTLDSPLAIEIDGKRVHEFSRYRTDDGSNPPGIFLTRGMHAFLAENCILLRYDGVPPVRPCISDPLSYLYGFDVFWSLKWQYEDGEMTLIPPEYLYVSGAEMVARPPL</sequence>
<evidence type="ECO:0000313" key="1">
    <source>
        <dbReference type="EMBL" id="GAF84219.1"/>
    </source>
</evidence>
<dbReference type="EMBL" id="BARS01002326">
    <property type="protein sequence ID" value="GAF84219.1"/>
    <property type="molecule type" value="Genomic_DNA"/>
</dbReference>